<dbReference type="GO" id="GO:0004674">
    <property type="term" value="F:protein serine/threonine kinase activity"/>
    <property type="evidence" value="ECO:0007669"/>
    <property type="project" value="UniProtKB-KW"/>
</dbReference>
<dbReference type="InterPro" id="IPR008271">
    <property type="entry name" value="Ser/Thr_kinase_AS"/>
</dbReference>
<dbReference type="AlphaFoldDB" id="A0A0E0D2C1"/>
<dbReference type="InterPro" id="IPR017441">
    <property type="entry name" value="Protein_kinase_ATP_BS"/>
</dbReference>
<evidence type="ECO:0000256" key="2">
    <source>
        <dbReference type="ARBA" id="ARBA00022527"/>
    </source>
</evidence>
<keyword evidence="10" id="KW-0732">Signal</keyword>
<dbReference type="Gramene" id="OMERI03G19880.1">
    <property type="protein sequence ID" value="OMERI03G19880.1"/>
    <property type="gene ID" value="OMERI03G19880"/>
</dbReference>
<dbReference type="SMART" id="SM00220">
    <property type="entry name" value="S_TKc"/>
    <property type="match status" value="1"/>
</dbReference>
<proteinExistence type="predicted"/>
<dbReference type="PROSITE" id="PS00107">
    <property type="entry name" value="PROTEIN_KINASE_ATP"/>
    <property type="match status" value="1"/>
</dbReference>
<sequence>MAISTFYCLLLFFHFFAFLSSIRTAGDVTTAIAAAGSEEEEEHAVAITASGLAPSPSTPLPVAMGGAMAGFGFLFPNLRLLRGFPAVQELHANKGGRGGGGGGVAVWGSSIPWWEWDNPAAPSALRAALCRLYAEAYCGSFCSKRIHGADAVVEEEEEKKKKRRVLRYDADAAVGGGDDDELQQCRLRCVAVVDQPCHALGRGGVHTAYYSGTIEYFSTDEGVDLPRTSIASIAPIDLPTMERATGGFSKRNIIGEGGFAIVYKGKVPRNHVLTRDLQYKKKIAVKRFKPSALSTKGLHDFTREVELMSRVRHGNLSRLLAYCIEGDERILVYEYMPKKSLDVFIFGTPKRRASLNWAKRLGIINGMAQGVNYLHEGSGEIVIHRDLKPSNVLLDDEFTPKIADFGTTKPLVADGTGTQTIVFSPGYAAPEYIRGDVTLKCDVYSFGVVLLEIISGQKNTLRPSLLSKAWKLWDEHRIMDLVDPSMVRRCYEAEGLQSRVRRCIQIGLLCVQDSPCDRPTMSQVLAMLTGDSSSWLNKPKPPAVFDDHHRH</sequence>
<feature type="domain" description="Protein kinase" evidence="11">
    <location>
        <begin position="248"/>
        <end position="536"/>
    </location>
</feature>
<dbReference type="GO" id="GO:0005524">
    <property type="term" value="F:ATP binding"/>
    <property type="evidence" value="ECO:0007669"/>
    <property type="project" value="UniProtKB-UniRule"/>
</dbReference>
<organism evidence="12">
    <name type="scientific">Oryza meridionalis</name>
    <dbReference type="NCBI Taxonomy" id="40149"/>
    <lineage>
        <taxon>Eukaryota</taxon>
        <taxon>Viridiplantae</taxon>
        <taxon>Streptophyta</taxon>
        <taxon>Embryophyta</taxon>
        <taxon>Tracheophyta</taxon>
        <taxon>Spermatophyta</taxon>
        <taxon>Magnoliopsida</taxon>
        <taxon>Liliopsida</taxon>
        <taxon>Poales</taxon>
        <taxon>Poaceae</taxon>
        <taxon>BOP clade</taxon>
        <taxon>Oryzoideae</taxon>
        <taxon>Oryzeae</taxon>
        <taxon>Oryzinae</taxon>
        <taxon>Oryza</taxon>
    </lineage>
</organism>
<keyword evidence="5" id="KW-0418">Kinase</keyword>
<comment type="catalytic activity">
    <reaction evidence="8">
        <text>L-seryl-[protein] + ATP = O-phospho-L-seryl-[protein] + ADP + H(+)</text>
        <dbReference type="Rhea" id="RHEA:17989"/>
        <dbReference type="Rhea" id="RHEA-COMP:9863"/>
        <dbReference type="Rhea" id="RHEA-COMP:11604"/>
        <dbReference type="ChEBI" id="CHEBI:15378"/>
        <dbReference type="ChEBI" id="CHEBI:29999"/>
        <dbReference type="ChEBI" id="CHEBI:30616"/>
        <dbReference type="ChEBI" id="CHEBI:83421"/>
        <dbReference type="ChEBI" id="CHEBI:456216"/>
        <dbReference type="EC" id="2.7.11.1"/>
    </reaction>
</comment>
<evidence type="ECO:0000256" key="8">
    <source>
        <dbReference type="ARBA" id="ARBA00048679"/>
    </source>
</evidence>
<dbReference type="SUPFAM" id="SSF56112">
    <property type="entry name" value="Protein kinase-like (PK-like)"/>
    <property type="match status" value="1"/>
</dbReference>
<evidence type="ECO:0000256" key="4">
    <source>
        <dbReference type="ARBA" id="ARBA00022741"/>
    </source>
</evidence>
<keyword evidence="4 9" id="KW-0547">Nucleotide-binding</keyword>
<dbReference type="EC" id="2.7.11.1" evidence="1"/>
<comment type="catalytic activity">
    <reaction evidence="7">
        <text>L-threonyl-[protein] + ATP = O-phospho-L-threonyl-[protein] + ADP + H(+)</text>
        <dbReference type="Rhea" id="RHEA:46608"/>
        <dbReference type="Rhea" id="RHEA-COMP:11060"/>
        <dbReference type="Rhea" id="RHEA-COMP:11605"/>
        <dbReference type="ChEBI" id="CHEBI:15378"/>
        <dbReference type="ChEBI" id="CHEBI:30013"/>
        <dbReference type="ChEBI" id="CHEBI:30616"/>
        <dbReference type="ChEBI" id="CHEBI:61977"/>
        <dbReference type="ChEBI" id="CHEBI:456216"/>
        <dbReference type="EC" id="2.7.11.1"/>
    </reaction>
</comment>
<evidence type="ECO:0000256" key="5">
    <source>
        <dbReference type="ARBA" id="ARBA00022777"/>
    </source>
</evidence>
<keyword evidence="3" id="KW-0808">Transferase</keyword>
<evidence type="ECO:0000256" key="1">
    <source>
        <dbReference type="ARBA" id="ARBA00012513"/>
    </source>
</evidence>
<feature type="binding site" evidence="9">
    <location>
        <position position="286"/>
    </location>
    <ligand>
        <name>ATP</name>
        <dbReference type="ChEBI" id="CHEBI:30616"/>
    </ligand>
</feature>
<dbReference type="FunFam" id="1.10.510.10:FF:001023">
    <property type="entry name" value="Os07g0541700 protein"/>
    <property type="match status" value="1"/>
</dbReference>
<evidence type="ECO:0000259" key="11">
    <source>
        <dbReference type="PROSITE" id="PS50011"/>
    </source>
</evidence>
<evidence type="ECO:0000256" key="6">
    <source>
        <dbReference type="ARBA" id="ARBA00022840"/>
    </source>
</evidence>
<dbReference type="Gene3D" id="1.10.510.10">
    <property type="entry name" value="Transferase(Phosphotransferase) domain 1"/>
    <property type="match status" value="1"/>
</dbReference>
<evidence type="ECO:0000313" key="12">
    <source>
        <dbReference type="EnsemblPlants" id="OMERI03G19880.1"/>
    </source>
</evidence>
<dbReference type="PANTHER" id="PTHR27006">
    <property type="entry name" value="PROMASTIGOTE SURFACE ANTIGEN PROTEIN PSA"/>
    <property type="match status" value="1"/>
</dbReference>
<keyword evidence="2" id="KW-0723">Serine/threonine-protein kinase</keyword>
<feature type="signal peptide" evidence="10">
    <location>
        <begin position="1"/>
        <end position="21"/>
    </location>
</feature>
<dbReference type="eggNOG" id="ENOG502QWDY">
    <property type="taxonomic scope" value="Eukaryota"/>
</dbReference>
<name>A0A0E0D2C1_9ORYZ</name>
<evidence type="ECO:0000256" key="3">
    <source>
        <dbReference type="ARBA" id="ARBA00022679"/>
    </source>
</evidence>
<evidence type="ECO:0000256" key="10">
    <source>
        <dbReference type="SAM" id="SignalP"/>
    </source>
</evidence>
<keyword evidence="13" id="KW-1185">Reference proteome</keyword>
<evidence type="ECO:0000313" key="13">
    <source>
        <dbReference type="Proteomes" id="UP000008021"/>
    </source>
</evidence>
<dbReference type="STRING" id="40149.A0A0E0D2C1"/>
<dbReference type="EnsemblPlants" id="OMERI03G19880.1">
    <property type="protein sequence ID" value="OMERI03G19880.1"/>
    <property type="gene ID" value="OMERI03G19880"/>
</dbReference>
<feature type="chain" id="PRO_5002356513" description="non-specific serine/threonine protein kinase" evidence="10">
    <location>
        <begin position="22"/>
        <end position="551"/>
    </location>
</feature>
<accession>A0A0E0D2C1</accession>
<dbReference type="PROSITE" id="PS00108">
    <property type="entry name" value="PROTEIN_KINASE_ST"/>
    <property type="match status" value="1"/>
</dbReference>
<protein>
    <recommendedName>
        <fullName evidence="1">non-specific serine/threonine protein kinase</fullName>
        <ecNumber evidence="1">2.7.11.1</ecNumber>
    </recommendedName>
</protein>
<evidence type="ECO:0000256" key="9">
    <source>
        <dbReference type="PROSITE-ProRule" id="PRU10141"/>
    </source>
</evidence>
<reference evidence="12" key="1">
    <citation type="submission" date="2015-04" db="UniProtKB">
        <authorList>
            <consortium name="EnsemblPlants"/>
        </authorList>
    </citation>
    <scope>IDENTIFICATION</scope>
</reference>
<evidence type="ECO:0000256" key="7">
    <source>
        <dbReference type="ARBA" id="ARBA00047899"/>
    </source>
</evidence>
<dbReference type="InterPro" id="IPR011009">
    <property type="entry name" value="Kinase-like_dom_sf"/>
</dbReference>
<keyword evidence="6 9" id="KW-0067">ATP-binding</keyword>
<dbReference type="Gene3D" id="3.30.200.20">
    <property type="entry name" value="Phosphorylase Kinase, domain 1"/>
    <property type="match status" value="1"/>
</dbReference>
<dbReference type="Proteomes" id="UP000008021">
    <property type="component" value="Chromosome 3"/>
</dbReference>
<dbReference type="HOGENOM" id="CLU_507512_0_0_1"/>
<dbReference type="InterPro" id="IPR000719">
    <property type="entry name" value="Prot_kinase_dom"/>
</dbReference>
<dbReference type="PANTHER" id="PTHR27006:SF601">
    <property type="entry name" value="PROTEIN KINASE DOMAIN-CONTAINING PROTEIN"/>
    <property type="match status" value="1"/>
</dbReference>
<reference evidence="12" key="2">
    <citation type="submission" date="2018-05" db="EMBL/GenBank/DDBJ databases">
        <title>OmerRS3 (Oryza meridionalis Reference Sequence Version 3).</title>
        <authorList>
            <person name="Zhang J."/>
            <person name="Kudrna D."/>
            <person name="Lee S."/>
            <person name="Talag J."/>
            <person name="Welchert J."/>
            <person name="Wing R.A."/>
        </authorList>
    </citation>
    <scope>NUCLEOTIDE SEQUENCE [LARGE SCALE GENOMIC DNA]</scope>
    <source>
        <strain evidence="12">cv. OR44</strain>
    </source>
</reference>
<dbReference type="Pfam" id="PF00069">
    <property type="entry name" value="Pkinase"/>
    <property type="match status" value="1"/>
</dbReference>
<dbReference type="PROSITE" id="PS50011">
    <property type="entry name" value="PROTEIN_KINASE_DOM"/>
    <property type="match status" value="1"/>
</dbReference>